<dbReference type="PROSITE" id="PS00107">
    <property type="entry name" value="PROTEIN_KINASE_ATP"/>
    <property type="match status" value="1"/>
</dbReference>
<dbReference type="InterPro" id="IPR050538">
    <property type="entry name" value="MAP_kinase_kinase_kinase"/>
</dbReference>
<dbReference type="Proteomes" id="UP000228380">
    <property type="component" value="Chromosome 6"/>
</dbReference>
<evidence type="ECO:0000256" key="9">
    <source>
        <dbReference type="PROSITE-ProRule" id="PRU10141"/>
    </source>
</evidence>
<dbReference type="AlphaFoldDB" id="A0A8B9A9K9"/>
<evidence type="ECO:0000259" key="10">
    <source>
        <dbReference type="PROSITE" id="PS50011"/>
    </source>
</evidence>
<evidence type="ECO:0000256" key="5">
    <source>
        <dbReference type="ARBA" id="ARBA00022777"/>
    </source>
</evidence>
<dbReference type="RefSeq" id="XP_038983295.1">
    <property type="nucleotide sequence ID" value="XM_039127367.1"/>
</dbReference>
<dbReference type="InterPro" id="IPR000719">
    <property type="entry name" value="Prot_kinase_dom"/>
</dbReference>
<reference evidence="12" key="2">
    <citation type="submission" date="2025-08" db="UniProtKB">
        <authorList>
            <consortium name="RefSeq"/>
        </authorList>
    </citation>
    <scope>IDENTIFICATION</scope>
    <source>
        <tissue evidence="12">Young leaves</tissue>
    </source>
</reference>
<dbReference type="Gene3D" id="1.10.510.10">
    <property type="entry name" value="Transferase(Phosphotransferase) domain 1"/>
    <property type="match status" value="1"/>
</dbReference>
<evidence type="ECO:0000256" key="3">
    <source>
        <dbReference type="ARBA" id="ARBA00022679"/>
    </source>
</evidence>
<sequence length="222" mass="24359">MDYKRAQPEGKARVPRLDRRNAIKYVDSEPASGEPWSASGDAPAVYIARSPAAYSAQTSFRSGDAMIAISTKVKFKRNIRAWIQGERLGSGSFGTVYEAISDDGFFFAVKEVSLLDQGSNAKQCILQLEQEIALFSRFEHENIVQYFGTDKTQAFFRIGRGEPPPIPGSLSKEACDFIHQCVQQNPDDRPSAAQLLKHPFVSRLLPASASSGQPSDIIGRGS</sequence>
<dbReference type="GO" id="GO:0005524">
    <property type="term" value="F:ATP binding"/>
    <property type="evidence" value="ECO:0007669"/>
    <property type="project" value="UniProtKB-UniRule"/>
</dbReference>
<evidence type="ECO:0000256" key="7">
    <source>
        <dbReference type="ARBA" id="ARBA00047559"/>
    </source>
</evidence>
<keyword evidence="6 9" id="KW-0067">ATP-binding</keyword>
<dbReference type="KEGG" id="pda:103697029"/>
<protein>
    <recommendedName>
        <fullName evidence="2">mitogen-activated protein kinase kinase kinase</fullName>
        <ecNumber evidence="2">2.7.11.25</ecNumber>
    </recommendedName>
</protein>
<comment type="similarity">
    <text evidence="1">Belongs to the protein kinase superfamily. STE Ser/Thr protein kinase family. MAP kinase kinase kinase subfamily.</text>
</comment>
<organism evidence="11 12">
    <name type="scientific">Phoenix dactylifera</name>
    <name type="common">Date palm</name>
    <dbReference type="NCBI Taxonomy" id="42345"/>
    <lineage>
        <taxon>Eukaryota</taxon>
        <taxon>Viridiplantae</taxon>
        <taxon>Streptophyta</taxon>
        <taxon>Embryophyta</taxon>
        <taxon>Tracheophyta</taxon>
        <taxon>Spermatophyta</taxon>
        <taxon>Magnoliopsida</taxon>
        <taxon>Liliopsida</taxon>
        <taxon>Arecaceae</taxon>
        <taxon>Coryphoideae</taxon>
        <taxon>Phoeniceae</taxon>
        <taxon>Phoenix</taxon>
    </lineage>
</organism>
<evidence type="ECO:0000256" key="8">
    <source>
        <dbReference type="ARBA" id="ARBA00048329"/>
    </source>
</evidence>
<dbReference type="InterPro" id="IPR017441">
    <property type="entry name" value="Protein_kinase_ATP_BS"/>
</dbReference>
<dbReference type="GO" id="GO:0004709">
    <property type="term" value="F:MAP kinase kinase kinase activity"/>
    <property type="evidence" value="ECO:0007669"/>
    <property type="project" value="UniProtKB-EC"/>
</dbReference>
<keyword evidence="11" id="KW-1185">Reference proteome</keyword>
<reference evidence="11" key="1">
    <citation type="journal article" date="2019" name="Nat. Commun.">
        <title>Genome-wide association mapping of date palm fruit traits.</title>
        <authorList>
            <person name="Hazzouri K.M."/>
            <person name="Gros-Balthazard M."/>
            <person name="Flowers J.M."/>
            <person name="Copetti D."/>
            <person name="Lemansour A."/>
            <person name="Lebrun M."/>
            <person name="Masmoudi K."/>
            <person name="Ferrand S."/>
            <person name="Dhar M.I."/>
            <person name="Fresquez Z.A."/>
            <person name="Rosas U."/>
            <person name="Zhang J."/>
            <person name="Talag J."/>
            <person name="Lee S."/>
            <person name="Kudrna D."/>
            <person name="Powell R.F."/>
            <person name="Leitch I.J."/>
            <person name="Krueger R.R."/>
            <person name="Wing R.A."/>
            <person name="Amiri K.M.A."/>
            <person name="Purugganan M.D."/>
        </authorList>
    </citation>
    <scope>NUCLEOTIDE SEQUENCE [LARGE SCALE GENOMIC DNA]</scope>
    <source>
        <strain evidence="11">cv. Khalas</strain>
    </source>
</reference>
<accession>A0A8B9A9K9</accession>
<dbReference type="OrthoDB" id="266718at2759"/>
<evidence type="ECO:0000256" key="1">
    <source>
        <dbReference type="ARBA" id="ARBA00006529"/>
    </source>
</evidence>
<name>A0A8B9A9K9_PHODC</name>
<keyword evidence="3" id="KW-0808">Transferase</keyword>
<evidence type="ECO:0000256" key="4">
    <source>
        <dbReference type="ARBA" id="ARBA00022741"/>
    </source>
</evidence>
<proteinExistence type="inferred from homology"/>
<gene>
    <name evidence="12" type="primary">LOC103697029</name>
</gene>
<feature type="domain" description="Protein kinase" evidence="10">
    <location>
        <begin position="82"/>
        <end position="222"/>
    </location>
</feature>
<comment type="catalytic activity">
    <reaction evidence="8">
        <text>L-seryl-[protein] + ATP = O-phospho-L-seryl-[protein] + ADP + H(+)</text>
        <dbReference type="Rhea" id="RHEA:17989"/>
        <dbReference type="Rhea" id="RHEA-COMP:9863"/>
        <dbReference type="Rhea" id="RHEA-COMP:11604"/>
        <dbReference type="ChEBI" id="CHEBI:15378"/>
        <dbReference type="ChEBI" id="CHEBI:29999"/>
        <dbReference type="ChEBI" id="CHEBI:30616"/>
        <dbReference type="ChEBI" id="CHEBI:83421"/>
        <dbReference type="ChEBI" id="CHEBI:456216"/>
        <dbReference type="EC" id="2.7.11.25"/>
    </reaction>
</comment>
<evidence type="ECO:0000313" key="12">
    <source>
        <dbReference type="RefSeq" id="XP_038983295.1"/>
    </source>
</evidence>
<dbReference type="GeneID" id="103697029"/>
<dbReference type="GO" id="GO:0005737">
    <property type="term" value="C:cytoplasm"/>
    <property type="evidence" value="ECO:0007669"/>
    <property type="project" value="TreeGrafter"/>
</dbReference>
<comment type="catalytic activity">
    <reaction evidence="7">
        <text>L-threonyl-[protein] + ATP = O-phospho-L-threonyl-[protein] + ADP + H(+)</text>
        <dbReference type="Rhea" id="RHEA:46608"/>
        <dbReference type="Rhea" id="RHEA-COMP:11060"/>
        <dbReference type="Rhea" id="RHEA-COMP:11605"/>
        <dbReference type="ChEBI" id="CHEBI:15378"/>
        <dbReference type="ChEBI" id="CHEBI:30013"/>
        <dbReference type="ChEBI" id="CHEBI:30616"/>
        <dbReference type="ChEBI" id="CHEBI:61977"/>
        <dbReference type="ChEBI" id="CHEBI:456216"/>
        <dbReference type="EC" id="2.7.11.25"/>
    </reaction>
</comment>
<dbReference type="SMART" id="SM00220">
    <property type="entry name" value="S_TKc"/>
    <property type="match status" value="1"/>
</dbReference>
<evidence type="ECO:0000313" key="11">
    <source>
        <dbReference type="Proteomes" id="UP000228380"/>
    </source>
</evidence>
<dbReference type="InterPro" id="IPR011009">
    <property type="entry name" value="Kinase-like_dom_sf"/>
</dbReference>
<dbReference type="PANTHER" id="PTHR48016">
    <property type="entry name" value="MAP KINASE KINASE KINASE SSK2-RELATED-RELATED"/>
    <property type="match status" value="1"/>
</dbReference>
<feature type="binding site" evidence="9">
    <location>
        <position position="110"/>
    </location>
    <ligand>
        <name>ATP</name>
        <dbReference type="ChEBI" id="CHEBI:30616"/>
    </ligand>
</feature>
<evidence type="ECO:0000256" key="2">
    <source>
        <dbReference type="ARBA" id="ARBA00012406"/>
    </source>
</evidence>
<dbReference type="PANTHER" id="PTHR48016:SF57">
    <property type="entry name" value="MAP KINASE SUPERFAMILY PROTEIN-RELATED"/>
    <property type="match status" value="1"/>
</dbReference>
<dbReference type="EC" id="2.7.11.25" evidence="2"/>
<dbReference type="Pfam" id="PF00069">
    <property type="entry name" value="Pkinase"/>
    <property type="match status" value="1"/>
</dbReference>
<keyword evidence="5" id="KW-0418">Kinase</keyword>
<dbReference type="SUPFAM" id="SSF56112">
    <property type="entry name" value="Protein kinase-like (PK-like)"/>
    <property type="match status" value="2"/>
</dbReference>
<dbReference type="PROSITE" id="PS50011">
    <property type="entry name" value="PROTEIN_KINASE_DOM"/>
    <property type="match status" value="1"/>
</dbReference>
<dbReference type="Gene3D" id="3.30.200.20">
    <property type="entry name" value="Phosphorylase Kinase, domain 1"/>
    <property type="match status" value="1"/>
</dbReference>
<evidence type="ECO:0000256" key="6">
    <source>
        <dbReference type="ARBA" id="ARBA00022840"/>
    </source>
</evidence>
<keyword evidence="4 9" id="KW-0547">Nucleotide-binding</keyword>